<dbReference type="GO" id="GO:0005739">
    <property type="term" value="C:mitochondrion"/>
    <property type="evidence" value="ECO:0007669"/>
    <property type="project" value="UniProtKB-ARBA"/>
</dbReference>
<proteinExistence type="inferred from homology"/>
<feature type="region of interest" description="Disordered" evidence="2">
    <location>
        <begin position="351"/>
        <end position="436"/>
    </location>
</feature>
<dbReference type="AlphaFoldDB" id="A0A642UHU0"/>
<feature type="transmembrane region" description="Helical" evidence="3">
    <location>
        <begin position="645"/>
        <end position="666"/>
    </location>
</feature>
<feature type="region of interest" description="Disordered" evidence="2">
    <location>
        <begin position="160"/>
        <end position="238"/>
    </location>
</feature>
<organism evidence="5 6">
    <name type="scientific">Diutina rugosa</name>
    <name type="common">Yeast</name>
    <name type="synonym">Candida rugosa</name>
    <dbReference type="NCBI Taxonomy" id="5481"/>
    <lineage>
        <taxon>Eukaryota</taxon>
        <taxon>Fungi</taxon>
        <taxon>Dikarya</taxon>
        <taxon>Ascomycota</taxon>
        <taxon>Saccharomycotina</taxon>
        <taxon>Pichiomycetes</taxon>
        <taxon>Debaryomycetaceae</taxon>
        <taxon>Diutina</taxon>
    </lineage>
</organism>
<dbReference type="Proteomes" id="UP000449547">
    <property type="component" value="Unassembled WGS sequence"/>
</dbReference>
<evidence type="ECO:0000313" key="6">
    <source>
        <dbReference type="Proteomes" id="UP000449547"/>
    </source>
</evidence>
<keyword evidence="3" id="KW-0472">Membrane</keyword>
<keyword evidence="3" id="KW-0812">Transmembrane</keyword>
<dbReference type="PANTHER" id="PTHR16255">
    <property type="entry name" value="REQUIRED FOR MEIOTIC NUCLEAR DIVISION PROTEIN 1 HOMOLOG"/>
    <property type="match status" value="1"/>
</dbReference>
<comment type="similarity">
    <text evidence="1">Belongs to the RMD1/sif2 family.</text>
</comment>
<feature type="compositionally biased region" description="Polar residues" evidence="2">
    <location>
        <begin position="382"/>
        <end position="412"/>
    </location>
</feature>
<dbReference type="OrthoDB" id="18302at2759"/>
<feature type="compositionally biased region" description="Low complexity" evidence="2">
    <location>
        <begin position="420"/>
        <end position="429"/>
    </location>
</feature>
<comment type="caution">
    <text evidence="5">The sequence shown here is derived from an EMBL/GenBank/DDBJ whole genome shotgun (WGS) entry which is preliminary data.</text>
</comment>
<protein>
    <recommendedName>
        <fullName evidence="4">DUF155 domain-containing protein</fullName>
    </recommendedName>
</protein>
<dbReference type="InterPro" id="IPR003734">
    <property type="entry name" value="DUF155"/>
</dbReference>
<keyword evidence="3" id="KW-1133">Transmembrane helix</keyword>
<evidence type="ECO:0000256" key="2">
    <source>
        <dbReference type="SAM" id="MobiDB-lite"/>
    </source>
</evidence>
<dbReference type="RefSeq" id="XP_034010788.1">
    <property type="nucleotide sequence ID" value="XM_034157283.1"/>
</dbReference>
<dbReference type="PANTHER" id="PTHR16255:SF4">
    <property type="entry name" value="SPORULATION PROTEIN RMD8"/>
    <property type="match status" value="1"/>
</dbReference>
<evidence type="ECO:0000259" key="4">
    <source>
        <dbReference type="Pfam" id="PF02582"/>
    </source>
</evidence>
<dbReference type="OMA" id="NERCQVF"/>
<name>A0A642UHU0_DIURU</name>
<dbReference type="GeneID" id="54783063"/>
<dbReference type="Pfam" id="PF02582">
    <property type="entry name" value="DUF155"/>
    <property type="match status" value="1"/>
</dbReference>
<feature type="region of interest" description="Disordered" evidence="2">
    <location>
        <begin position="1"/>
        <end position="117"/>
    </location>
</feature>
<evidence type="ECO:0000256" key="1">
    <source>
        <dbReference type="ARBA" id="ARBA00008306"/>
    </source>
</evidence>
<evidence type="ECO:0000313" key="5">
    <source>
        <dbReference type="EMBL" id="KAA8899230.1"/>
    </source>
</evidence>
<dbReference type="InterPro" id="IPR051624">
    <property type="entry name" value="RMD1/Sad1-interacting"/>
</dbReference>
<sequence>MGETSPPPIGGHGPHKPTAKRSPSILVTDSRQHAIKGARAPFAGHNFRKQQQQREAQSRQKPPKNHQNHTDNSGNSHSDGRETSPEAHSSSAGPQSAHHAPPLFSQSEHEGALHRRFGSIKNRYTDISVDKLLVNSSDIPSGQRRLPSLLASTKRIARGKLPLPASQPSAKRNIRSIPKLSSSLPQRTSKTSQKLVLIPEDASSSSDEEHSISELGESSQAITATPKRRADSTSPPMVQEIDRSRAELMSKEERAHEFSRTTAYFMCEEFNLLAVSKFLKQHHGVRPRLYEEALYVPYTLPLLPGTDGYRVKSNNSAKLLPKLRHMEKLITKTEQTNHLYEYYSGVETPEDAGNYSMDPGLNDTSAPFDPSEPQFFAPPNLTEPQEQTPSPSGSAPSQEAIPSTTTKKANTEVSVPPVPSVATPQSPQVEEPASSTRHHGEMFVFAYGIVVFWNFSETHEKNILADLAFADDDTMLINPIDEQDIETEEFHFDYDPSIHRPRIYNDMITLRSADHLIKLTMSHAIAQSTKLCLFESRVVNGLQSISKLPKKLALTGRLGLKRTQLLKKSGKIFKLKVDVNLSSSILDTPDFFWDLEPALHPLYTAVRDYLEIDQRVQVINDRCRVFLEFADIVTDSINEKNTNRVAWMLIIIIGLSLAVSTFEFVLEMSK</sequence>
<reference evidence="5 6" key="1">
    <citation type="submission" date="2019-07" db="EMBL/GenBank/DDBJ databases">
        <title>Genome assembly of two rare yeast pathogens: Diutina rugosa and Trichomonascus ciferrii.</title>
        <authorList>
            <person name="Mixao V."/>
            <person name="Saus E."/>
            <person name="Hansen A."/>
            <person name="Lass-Flor C."/>
            <person name="Gabaldon T."/>
        </authorList>
    </citation>
    <scope>NUCLEOTIDE SEQUENCE [LARGE SCALE GENOMIC DNA]</scope>
    <source>
        <strain evidence="5 6">CBS 613</strain>
    </source>
</reference>
<evidence type="ECO:0000256" key="3">
    <source>
        <dbReference type="SAM" id="Phobius"/>
    </source>
</evidence>
<keyword evidence="6" id="KW-1185">Reference proteome</keyword>
<feature type="compositionally biased region" description="Polar residues" evidence="2">
    <location>
        <begin position="179"/>
        <end position="194"/>
    </location>
</feature>
<dbReference type="VEuPathDB" id="FungiDB:DIURU_004412"/>
<accession>A0A642UHU0</accession>
<feature type="domain" description="DUF155" evidence="4">
    <location>
        <begin position="442"/>
        <end position="620"/>
    </location>
</feature>
<dbReference type="EMBL" id="SWFT01000125">
    <property type="protein sequence ID" value="KAA8899230.1"/>
    <property type="molecule type" value="Genomic_DNA"/>
</dbReference>
<gene>
    <name evidence="5" type="ORF">DIURU_004412</name>
</gene>